<accession>D9SGK8</accession>
<dbReference type="CDD" id="cd00130">
    <property type="entry name" value="PAS"/>
    <property type="match status" value="1"/>
</dbReference>
<dbReference type="PANTHER" id="PTHR44757:SF2">
    <property type="entry name" value="BIOFILM ARCHITECTURE MAINTENANCE PROTEIN MBAA"/>
    <property type="match status" value="1"/>
</dbReference>
<dbReference type="Gene3D" id="3.20.20.450">
    <property type="entry name" value="EAL domain"/>
    <property type="match status" value="1"/>
</dbReference>
<dbReference type="Pfam" id="PF00563">
    <property type="entry name" value="EAL"/>
    <property type="match status" value="1"/>
</dbReference>
<dbReference type="InterPro" id="IPR052155">
    <property type="entry name" value="Biofilm_reg_signaling"/>
</dbReference>
<evidence type="ECO:0000256" key="1">
    <source>
        <dbReference type="ARBA" id="ARBA00004370"/>
    </source>
</evidence>
<dbReference type="NCBIfam" id="TIGR00254">
    <property type="entry name" value="GGDEF"/>
    <property type="match status" value="1"/>
</dbReference>
<dbReference type="GO" id="GO:0005524">
    <property type="term" value="F:ATP binding"/>
    <property type="evidence" value="ECO:0007669"/>
    <property type="project" value="UniProtKB-KW"/>
</dbReference>
<dbReference type="InterPro" id="IPR001633">
    <property type="entry name" value="EAL_dom"/>
</dbReference>
<dbReference type="PROSITE" id="PS50887">
    <property type="entry name" value="GGDEF"/>
    <property type="match status" value="1"/>
</dbReference>
<dbReference type="InterPro" id="IPR029151">
    <property type="entry name" value="Sensor-like_sf"/>
</dbReference>
<dbReference type="InterPro" id="IPR035965">
    <property type="entry name" value="PAS-like_dom_sf"/>
</dbReference>
<dbReference type="InterPro" id="IPR035919">
    <property type="entry name" value="EAL_sf"/>
</dbReference>
<keyword evidence="9" id="KW-0472">Membrane</keyword>
<dbReference type="CDD" id="cd01949">
    <property type="entry name" value="GGDEF"/>
    <property type="match status" value="1"/>
</dbReference>
<evidence type="ECO:0000256" key="4">
    <source>
        <dbReference type="ARBA" id="ARBA00022741"/>
    </source>
</evidence>
<dbReference type="FunFam" id="3.30.70.270:FF:000001">
    <property type="entry name" value="Diguanylate cyclase domain protein"/>
    <property type="match status" value="1"/>
</dbReference>
<dbReference type="FunFam" id="3.20.20.450:FF:000001">
    <property type="entry name" value="Cyclic di-GMP phosphodiesterase yahA"/>
    <property type="match status" value="1"/>
</dbReference>
<dbReference type="SUPFAM" id="SSF55073">
    <property type="entry name" value="Nucleotide cyclase"/>
    <property type="match status" value="1"/>
</dbReference>
<dbReference type="InterPro" id="IPR000160">
    <property type="entry name" value="GGDEF_dom"/>
</dbReference>
<feature type="domain" description="GGDEF" evidence="13">
    <location>
        <begin position="518"/>
        <end position="656"/>
    </location>
</feature>
<dbReference type="GO" id="GO:0016301">
    <property type="term" value="F:kinase activity"/>
    <property type="evidence" value="ECO:0007669"/>
    <property type="project" value="UniProtKB-KW"/>
</dbReference>
<evidence type="ECO:0000256" key="5">
    <source>
        <dbReference type="ARBA" id="ARBA00022777"/>
    </source>
</evidence>
<proteinExistence type="predicted"/>
<dbReference type="SMART" id="SM00267">
    <property type="entry name" value="GGDEF"/>
    <property type="match status" value="1"/>
</dbReference>
<dbReference type="SUPFAM" id="SSF141868">
    <property type="entry name" value="EAL domain-like"/>
    <property type="match status" value="1"/>
</dbReference>
<name>D9SGK8_GALCS</name>
<keyword evidence="9" id="KW-1133">Transmembrane helix</keyword>
<dbReference type="GO" id="GO:0071732">
    <property type="term" value="P:cellular response to nitric oxide"/>
    <property type="evidence" value="ECO:0007669"/>
    <property type="project" value="UniProtKB-ARBA"/>
</dbReference>
<dbReference type="InterPro" id="IPR029787">
    <property type="entry name" value="Nucleotide_cyclase"/>
</dbReference>
<keyword evidence="15" id="KW-1185">Reference proteome</keyword>
<dbReference type="CDD" id="cd01948">
    <property type="entry name" value="EAL"/>
    <property type="match status" value="1"/>
</dbReference>
<dbReference type="GO" id="GO:0071111">
    <property type="term" value="F:cyclic-guanylate-specific phosphodiesterase activity"/>
    <property type="evidence" value="ECO:0007669"/>
    <property type="project" value="UniProtKB-EC"/>
</dbReference>
<keyword evidence="6" id="KW-0067">ATP-binding</keyword>
<dbReference type="InterPro" id="IPR048760">
    <property type="entry name" value="VP0354-like_sensor_dom"/>
</dbReference>
<dbReference type="PROSITE" id="PS50883">
    <property type="entry name" value="EAL"/>
    <property type="match status" value="1"/>
</dbReference>
<dbReference type="eggNOG" id="COG5001">
    <property type="taxonomic scope" value="Bacteria"/>
</dbReference>
<dbReference type="NCBIfam" id="TIGR00229">
    <property type="entry name" value="sensory_box"/>
    <property type="match status" value="1"/>
</dbReference>
<dbReference type="eggNOG" id="COG3829">
    <property type="taxonomic scope" value="Bacteria"/>
</dbReference>
<dbReference type="EMBL" id="CP002159">
    <property type="protein sequence ID" value="ADL55655.1"/>
    <property type="molecule type" value="Genomic_DNA"/>
</dbReference>
<dbReference type="Gene3D" id="3.30.70.270">
    <property type="match status" value="1"/>
</dbReference>
<dbReference type="AlphaFoldDB" id="D9SGK8"/>
<evidence type="ECO:0000259" key="12">
    <source>
        <dbReference type="PROSITE" id="PS50883"/>
    </source>
</evidence>
<dbReference type="RefSeq" id="WP_013293594.1">
    <property type="nucleotide sequence ID" value="NC_014394.1"/>
</dbReference>
<feature type="domain" description="EAL" evidence="12">
    <location>
        <begin position="665"/>
        <end position="919"/>
    </location>
</feature>
<dbReference type="GO" id="GO:0000160">
    <property type="term" value="P:phosphorelay signal transduction system"/>
    <property type="evidence" value="ECO:0007669"/>
    <property type="project" value="UniProtKB-KW"/>
</dbReference>
<protein>
    <submittedName>
        <fullName evidence="14">Diguanylate cyclase/phosphodiesterase with PAS/PAC sensor(S)</fullName>
    </submittedName>
</protein>
<organism evidence="14 15">
    <name type="scientific">Gallionella capsiferriformans (strain ES-2)</name>
    <name type="common">Gallionella ferruginea capsiferriformans (strain ES-2)</name>
    <dbReference type="NCBI Taxonomy" id="395494"/>
    <lineage>
        <taxon>Bacteria</taxon>
        <taxon>Pseudomonadati</taxon>
        <taxon>Pseudomonadota</taxon>
        <taxon>Betaproteobacteria</taxon>
        <taxon>Nitrosomonadales</taxon>
        <taxon>Gallionellaceae</taxon>
        <taxon>Gallionella</taxon>
    </lineage>
</organism>
<dbReference type="PROSITE" id="PS50113">
    <property type="entry name" value="PAC"/>
    <property type="match status" value="1"/>
</dbReference>
<dbReference type="SUPFAM" id="SSF103190">
    <property type="entry name" value="Sensory domain-like"/>
    <property type="match status" value="2"/>
</dbReference>
<dbReference type="Pfam" id="PF00990">
    <property type="entry name" value="GGDEF"/>
    <property type="match status" value="1"/>
</dbReference>
<keyword evidence="9" id="KW-0812">Transmembrane</keyword>
<evidence type="ECO:0000313" key="14">
    <source>
        <dbReference type="EMBL" id="ADL55655.1"/>
    </source>
</evidence>
<evidence type="ECO:0000259" key="10">
    <source>
        <dbReference type="PROSITE" id="PS50112"/>
    </source>
</evidence>
<evidence type="ECO:0000259" key="13">
    <source>
        <dbReference type="PROSITE" id="PS50887"/>
    </source>
</evidence>
<keyword evidence="5" id="KW-0418">Kinase</keyword>
<dbReference type="OrthoDB" id="9813903at2"/>
<evidence type="ECO:0000256" key="3">
    <source>
        <dbReference type="ARBA" id="ARBA00022679"/>
    </source>
</evidence>
<dbReference type="SMART" id="SM00052">
    <property type="entry name" value="EAL"/>
    <property type="match status" value="1"/>
</dbReference>
<comment type="catalytic activity">
    <reaction evidence="8">
        <text>3',3'-c-di-GMP + H2O = 5'-phosphoguanylyl(3'-&gt;5')guanosine + H(+)</text>
        <dbReference type="Rhea" id="RHEA:24902"/>
        <dbReference type="ChEBI" id="CHEBI:15377"/>
        <dbReference type="ChEBI" id="CHEBI:15378"/>
        <dbReference type="ChEBI" id="CHEBI:58754"/>
        <dbReference type="ChEBI" id="CHEBI:58805"/>
        <dbReference type="EC" id="3.1.4.52"/>
    </reaction>
    <physiologicalReaction direction="left-to-right" evidence="8">
        <dbReference type="Rhea" id="RHEA:24903"/>
    </physiologicalReaction>
</comment>
<keyword evidence="3" id="KW-0808">Transferase</keyword>
<evidence type="ECO:0000256" key="8">
    <source>
        <dbReference type="ARBA" id="ARBA00051114"/>
    </source>
</evidence>
<gene>
    <name evidence="14" type="ordered locus">Galf_1639</name>
</gene>
<dbReference type="Proteomes" id="UP000001235">
    <property type="component" value="Chromosome"/>
</dbReference>
<evidence type="ECO:0000256" key="9">
    <source>
        <dbReference type="SAM" id="Phobius"/>
    </source>
</evidence>
<feature type="domain" description="PAS" evidence="10">
    <location>
        <begin position="359"/>
        <end position="407"/>
    </location>
</feature>
<dbReference type="InterPro" id="IPR000014">
    <property type="entry name" value="PAS"/>
</dbReference>
<evidence type="ECO:0000256" key="6">
    <source>
        <dbReference type="ARBA" id="ARBA00022840"/>
    </source>
</evidence>
<evidence type="ECO:0000313" key="15">
    <source>
        <dbReference type="Proteomes" id="UP000001235"/>
    </source>
</evidence>
<dbReference type="Gene3D" id="3.30.450.20">
    <property type="entry name" value="PAS domain"/>
    <property type="match status" value="3"/>
</dbReference>
<evidence type="ECO:0000256" key="2">
    <source>
        <dbReference type="ARBA" id="ARBA00022553"/>
    </source>
</evidence>
<evidence type="ECO:0000259" key="11">
    <source>
        <dbReference type="PROSITE" id="PS50113"/>
    </source>
</evidence>
<dbReference type="HOGENOM" id="CLU_000445_70_44_4"/>
<dbReference type="SUPFAM" id="SSF55785">
    <property type="entry name" value="PYP-like sensor domain (PAS domain)"/>
    <property type="match status" value="1"/>
</dbReference>
<dbReference type="Pfam" id="PF13426">
    <property type="entry name" value="PAS_9"/>
    <property type="match status" value="1"/>
</dbReference>
<dbReference type="InterPro" id="IPR043128">
    <property type="entry name" value="Rev_trsase/Diguanyl_cyclase"/>
</dbReference>
<evidence type="ECO:0000256" key="7">
    <source>
        <dbReference type="ARBA" id="ARBA00023012"/>
    </source>
</evidence>
<dbReference type="GO" id="GO:0016020">
    <property type="term" value="C:membrane"/>
    <property type="evidence" value="ECO:0007669"/>
    <property type="project" value="UniProtKB-SubCell"/>
</dbReference>
<feature type="transmembrane region" description="Helical" evidence="9">
    <location>
        <begin position="12"/>
        <end position="36"/>
    </location>
</feature>
<comment type="subcellular location">
    <subcellularLocation>
        <location evidence="1">Membrane</location>
    </subcellularLocation>
</comment>
<keyword evidence="4" id="KW-0547">Nucleotide-binding</keyword>
<dbReference type="STRING" id="395494.Galf_1639"/>
<dbReference type="KEGG" id="gca:Galf_1639"/>
<dbReference type="PROSITE" id="PS50112">
    <property type="entry name" value="PAS"/>
    <property type="match status" value="1"/>
</dbReference>
<reference evidence="14 15" key="1">
    <citation type="submission" date="2010-08" db="EMBL/GenBank/DDBJ databases">
        <title>Complete sequence of Gallionella capsiferriformans ES-2.</title>
        <authorList>
            <consortium name="US DOE Joint Genome Institute"/>
            <person name="Lucas S."/>
            <person name="Copeland A."/>
            <person name="Lapidus A."/>
            <person name="Cheng J.-F."/>
            <person name="Bruce D."/>
            <person name="Goodwin L."/>
            <person name="Pitluck S."/>
            <person name="Chertkov O."/>
            <person name="Davenport K.W."/>
            <person name="Detter J.C."/>
            <person name="Han C."/>
            <person name="Tapia R."/>
            <person name="Land M."/>
            <person name="Hauser L."/>
            <person name="Chang Y.-J."/>
            <person name="Jeffries C."/>
            <person name="Kyrpides N."/>
            <person name="Ivanova N."/>
            <person name="Mikhailova N."/>
            <person name="Shelobolina E.S."/>
            <person name="Picardal F."/>
            <person name="Roden E."/>
            <person name="Emerson D."/>
            <person name="Woyke T."/>
        </authorList>
    </citation>
    <scope>NUCLEOTIDE SEQUENCE [LARGE SCALE GENOMIC DNA]</scope>
    <source>
        <strain evidence="14 15">ES-2</strain>
    </source>
</reference>
<feature type="domain" description="PAC" evidence="11">
    <location>
        <begin position="434"/>
        <end position="486"/>
    </location>
</feature>
<dbReference type="Pfam" id="PF21623">
    <property type="entry name" value="HK_sensor_dom_bact"/>
    <property type="match status" value="1"/>
</dbReference>
<dbReference type="PANTHER" id="PTHR44757">
    <property type="entry name" value="DIGUANYLATE CYCLASE DGCP"/>
    <property type="match status" value="1"/>
</dbReference>
<keyword evidence="7" id="KW-0902">Two-component regulatory system</keyword>
<dbReference type="InterPro" id="IPR000700">
    <property type="entry name" value="PAS-assoc_C"/>
</dbReference>
<keyword evidence="2" id="KW-0597">Phosphoprotein</keyword>
<sequence length="925" mass="103779">MSALNLKLKKKSVLFHLLIWFLPFALLVIASAVYLYKSEEQREFIAQSLSENAKISLAKGAVEQTLEGIYSDTYLVAQNLSLQELIANKSSGLTWRFLHDLRLISQSRKHYDEISWIDETGMERARVHFNGHHTNLIPEEKLTNKSTADYFTRTLGLNAGEIYVSPHDLDAESAELARKHILRIATPVVDINGYKHGVIVFNYPSEILVQKFISSAPTGDEHAMLVNRDGYYLEKSPGVETLSNPPYPDTQSIANSKPVAWQHIGGHTQGQFMTADGLWTFASIYPASITPSKRVAYSADFNATQNLDWKVVRHIPRAQLLSRTKVLGERLIPVSTLLLGLIFFSSLKHARTHVRAQLAETDLRIAATAFESEESMIITDSRGIILKVNQVFTATTGYTSEEAVGKTPSLLKTDRHSAEFYHEMWRQIKQTGKWQGEIWDKRKNGEIYPKLLNIYAVKSKNGVVTHYVGSYTDLTERKMAEEKIISLAFYDTLTGLPNRRLLLDRLNYALASGLRTGKNGALLFIDLDKFKTLNDTLGHDIGDLLLKQVAHRLKACVREIDTVARIGGDEFVVMLEDLNIESVEAAAQTEVIGEKILAALRMPYQLLTNEFHSSVSIGISLFSNNGQSQDEPLKQADIAMYQAKKSGRNKLRFFDQRMQDTISSRANLEAELRKALANEQLQLHYQIQVDSAHQTIGAEVLLRWIHPVNGIISPAQFVPVAEETGLILPIGLWVLETACAQLKKWQDNPATAQLILAINVSARQFHQNGFATEVRSVIERHDINPALLKLELTEGMLLNNLDDTIATMRSLQEFGVQFSLDDFGTGYSSLQYLKRLPLAQLKIDQSFVRDLATGYNDQAIVRTIIAMAHSLNLNVIAEGVETEIQRQILLKNQCSHFQGYLFGKPMPIEQFESLLSSDSTAAACI</sequence>